<keyword evidence="3" id="KW-1185">Reference proteome</keyword>
<protein>
    <recommendedName>
        <fullName evidence="1">DUF403 domain-containing protein</fullName>
    </recommendedName>
</protein>
<dbReference type="PANTHER" id="PTHR34595:SF7">
    <property type="entry name" value="SLL1039 PROTEIN"/>
    <property type="match status" value="1"/>
</dbReference>
<sequence>MLSRVAESIYWMARYVERAENLARYVDVTLNLILDQPVGSCEQWEPLVSTTGDQEYFNEHYAETDADSVIQFLTFDRDYPNSIISSLRIARENARSIRETISSESWEALNEFYHFVLAATNNGGRVGSPSEFFRTVRQYSQLFGGVIDATMAHGESWNFFNMGRMLERADKTTRILDVKYFTLLPSIADVGTPIDDLQWSAVLQSVSGLETYRKRYHGLTVPRVIEFLILDRAFPRAVSHCLTASDVSLHAITGTPAGEFCNSAEQRLGLLRSELAFMRVEEIVDDGLHQFIDSLQTKMNSASVCIHETFFALRPVETLTMSQSQS</sequence>
<dbReference type="KEGG" id="mri:Mal4_06330"/>
<accession>A0A517Z1K9</accession>
<dbReference type="EMBL" id="CP036275">
    <property type="protein sequence ID" value="QDU36348.1"/>
    <property type="molecule type" value="Genomic_DNA"/>
</dbReference>
<dbReference type="Pfam" id="PF04168">
    <property type="entry name" value="Alpha-E"/>
    <property type="match status" value="1"/>
</dbReference>
<feature type="domain" description="DUF403" evidence="1">
    <location>
        <begin position="1"/>
        <end position="311"/>
    </location>
</feature>
<dbReference type="RefSeq" id="WP_145367021.1">
    <property type="nucleotide sequence ID" value="NZ_CP036275.1"/>
</dbReference>
<proteinExistence type="predicted"/>
<dbReference type="Proteomes" id="UP000320496">
    <property type="component" value="Chromosome"/>
</dbReference>
<dbReference type="AlphaFoldDB" id="A0A517Z1K9"/>
<dbReference type="PANTHER" id="PTHR34595">
    <property type="entry name" value="BLR5612 PROTEIN"/>
    <property type="match status" value="1"/>
</dbReference>
<name>A0A517Z1K9_9PLAN</name>
<evidence type="ECO:0000259" key="1">
    <source>
        <dbReference type="Pfam" id="PF04168"/>
    </source>
</evidence>
<dbReference type="OrthoDB" id="9803532at2"/>
<dbReference type="InterPro" id="IPR051680">
    <property type="entry name" value="ATP-dep_Glu-Cys_Ligase-2"/>
</dbReference>
<dbReference type="InterPro" id="IPR007296">
    <property type="entry name" value="DUF403"/>
</dbReference>
<organism evidence="2 3">
    <name type="scientific">Maioricimonas rarisocia</name>
    <dbReference type="NCBI Taxonomy" id="2528026"/>
    <lineage>
        <taxon>Bacteria</taxon>
        <taxon>Pseudomonadati</taxon>
        <taxon>Planctomycetota</taxon>
        <taxon>Planctomycetia</taxon>
        <taxon>Planctomycetales</taxon>
        <taxon>Planctomycetaceae</taxon>
        <taxon>Maioricimonas</taxon>
    </lineage>
</organism>
<reference evidence="2 3" key="1">
    <citation type="submission" date="2019-02" db="EMBL/GenBank/DDBJ databases">
        <title>Deep-cultivation of Planctomycetes and their phenomic and genomic characterization uncovers novel biology.</title>
        <authorList>
            <person name="Wiegand S."/>
            <person name="Jogler M."/>
            <person name="Boedeker C."/>
            <person name="Pinto D."/>
            <person name="Vollmers J."/>
            <person name="Rivas-Marin E."/>
            <person name="Kohn T."/>
            <person name="Peeters S.H."/>
            <person name="Heuer A."/>
            <person name="Rast P."/>
            <person name="Oberbeckmann S."/>
            <person name="Bunk B."/>
            <person name="Jeske O."/>
            <person name="Meyerdierks A."/>
            <person name="Storesund J.E."/>
            <person name="Kallscheuer N."/>
            <person name="Luecker S."/>
            <person name="Lage O.M."/>
            <person name="Pohl T."/>
            <person name="Merkel B.J."/>
            <person name="Hornburger P."/>
            <person name="Mueller R.-W."/>
            <person name="Bruemmer F."/>
            <person name="Labrenz M."/>
            <person name="Spormann A.M."/>
            <person name="Op den Camp H."/>
            <person name="Overmann J."/>
            <person name="Amann R."/>
            <person name="Jetten M.S.M."/>
            <person name="Mascher T."/>
            <person name="Medema M.H."/>
            <person name="Devos D.P."/>
            <person name="Kaster A.-K."/>
            <person name="Ovreas L."/>
            <person name="Rohde M."/>
            <person name="Galperin M.Y."/>
            <person name="Jogler C."/>
        </authorList>
    </citation>
    <scope>NUCLEOTIDE SEQUENCE [LARGE SCALE GENOMIC DNA]</scope>
    <source>
        <strain evidence="2 3">Mal4</strain>
    </source>
</reference>
<gene>
    <name evidence="2" type="ORF">Mal4_06330</name>
</gene>
<evidence type="ECO:0000313" key="2">
    <source>
        <dbReference type="EMBL" id="QDU36348.1"/>
    </source>
</evidence>
<evidence type="ECO:0000313" key="3">
    <source>
        <dbReference type="Proteomes" id="UP000320496"/>
    </source>
</evidence>